<comment type="caution">
    <text evidence="1">The sequence shown here is derived from an EMBL/GenBank/DDBJ whole genome shotgun (WGS) entry which is preliminary data.</text>
</comment>
<proteinExistence type="predicted"/>
<dbReference type="EMBL" id="JFAQ01000186">
    <property type="protein sequence ID" value="KPL47986.1"/>
    <property type="molecule type" value="Genomic_DNA"/>
</dbReference>
<organism evidence="1 2">
    <name type="scientific">Xanthomonas axonopodis</name>
    <dbReference type="NCBI Taxonomy" id="53413"/>
    <lineage>
        <taxon>Bacteria</taxon>
        <taxon>Pseudomonadati</taxon>
        <taxon>Pseudomonadota</taxon>
        <taxon>Gammaproteobacteria</taxon>
        <taxon>Lysobacterales</taxon>
        <taxon>Lysobacteraceae</taxon>
        <taxon>Xanthomonas</taxon>
    </lineage>
</organism>
<accession>A0A0P6VS00</accession>
<gene>
    <name evidence="1" type="ORF">XAXN_16425</name>
</gene>
<sequence>MNSSVARSRWIQPSSVGCALRGLMPNHRRRPPEFELARHRAQHTDSPAFRATYMPGAFLAQAAA</sequence>
<dbReference type="Proteomes" id="UP000054035">
    <property type="component" value="Unassembled WGS sequence"/>
</dbReference>
<protein>
    <submittedName>
        <fullName evidence="1">Uncharacterized protein</fullName>
    </submittedName>
</protein>
<dbReference type="PATRIC" id="fig|53413.25.peg.1701"/>
<name>A0A0P6VS00_9XANT</name>
<dbReference type="AlphaFoldDB" id="A0A0P6VS00"/>
<reference evidence="1 2" key="1">
    <citation type="submission" date="2014-02" db="EMBL/GenBank/DDBJ databases">
        <title>Genome sequence of Xanthomonas axonopodis DSM 3585 (T).</title>
        <authorList>
            <person name="Midha S."/>
            <person name="Patil P.B."/>
        </authorList>
    </citation>
    <scope>NUCLEOTIDE SEQUENCE [LARGE SCALE GENOMIC DNA]</scope>
    <source>
        <strain evidence="1 2">DSM 3585</strain>
    </source>
</reference>
<evidence type="ECO:0000313" key="2">
    <source>
        <dbReference type="Proteomes" id="UP000054035"/>
    </source>
</evidence>
<evidence type="ECO:0000313" key="1">
    <source>
        <dbReference type="EMBL" id="KPL47986.1"/>
    </source>
</evidence>